<gene>
    <name evidence="2" type="ORF">MYCOZU2_01519</name>
    <name evidence="3" type="ORF">QRB35_22535</name>
</gene>
<dbReference type="STRING" id="222805.AN480_07000"/>
<evidence type="ECO:0000313" key="3">
    <source>
        <dbReference type="EMBL" id="MDM3928765.1"/>
    </source>
</evidence>
<organism evidence="2 4">
    <name type="scientific">Mycobacterium intracellulare subsp. chimaera</name>
    <dbReference type="NCBI Taxonomy" id="222805"/>
    <lineage>
        <taxon>Bacteria</taxon>
        <taxon>Bacillati</taxon>
        <taxon>Actinomycetota</taxon>
        <taxon>Actinomycetes</taxon>
        <taxon>Mycobacteriales</taxon>
        <taxon>Mycobacteriaceae</taxon>
        <taxon>Mycobacterium</taxon>
        <taxon>Mycobacterium avium complex (MAC)</taxon>
    </lineage>
</organism>
<reference evidence="3" key="4">
    <citation type="submission" date="2023-06" db="EMBL/GenBank/DDBJ databases">
        <authorList>
            <person name="Spilker T."/>
        </authorList>
    </citation>
    <scope>NUCLEOTIDE SEQUENCE</scope>
    <source>
        <strain evidence="3">FLAC1071</strain>
    </source>
</reference>
<dbReference type="SUPFAM" id="SSF51905">
    <property type="entry name" value="FAD/NAD(P)-binding domain"/>
    <property type="match status" value="1"/>
</dbReference>
<dbReference type="Pfam" id="PF01494">
    <property type="entry name" value="FAD_binding_3"/>
    <property type="match status" value="1"/>
</dbReference>
<dbReference type="PANTHER" id="PTHR42685">
    <property type="entry name" value="GERANYLGERANYL DIPHOSPHATE REDUCTASE"/>
    <property type="match status" value="1"/>
</dbReference>
<reference evidence="3 5" key="2">
    <citation type="submission" date="2023-06" db="EMBL/GenBank/DDBJ databases">
        <title>Itaconate inhibition of nontuberculous mycobacteria.</title>
        <authorList>
            <person name="Breen P."/>
            <person name="Zimbric M."/>
            <person name="Caverly L."/>
        </authorList>
    </citation>
    <scope>NUCLEOTIDE SEQUENCE [LARGE SCALE GENOMIC DNA]</scope>
    <source>
        <strain evidence="3 5">FLAC1071</strain>
    </source>
</reference>
<dbReference type="InterPro" id="IPR002938">
    <property type="entry name" value="FAD-bd"/>
</dbReference>
<dbReference type="InterPro" id="IPR036188">
    <property type="entry name" value="FAD/NAD-bd_sf"/>
</dbReference>
<dbReference type="RefSeq" id="WP_042910958.1">
    <property type="nucleotide sequence ID" value="NZ_CP012885.2"/>
</dbReference>
<name>A0A1Y0T4S5_MYCIT</name>
<sequence length="338" mass="36170">MSDYDADLLIVGGGPGGLATALHARRLGLSVIVAEPRESPIDKACGEGLMPGGLAELTALGVDPAGMPFHGIAYVSERRRAQARFRGGPGRGVRRTTLHAALAARAKEQDTDWIRARVTGVRQDAHGVSSAGVRAKWLVAADGLHSQVRRDVGIAATAGTPRRYGVRWHYRVPAWTDFVEVHWSRWGEAYVTPVEPDLVGVAILSRGRPDLAWFPRLARQLEGASRGQPRGCGPLRQVVSRRVAGRVLLVGDAAGYEDALTGEGISLALKQAAAAVEAIAAEAPASYEKAWHRITRDYRLLTRGLVLASTPPAVRRAVVPACTLLPGVFRRGVNVLAH</sequence>
<dbReference type="Proteomes" id="UP001529272">
    <property type="component" value="Unassembled WGS sequence"/>
</dbReference>
<accession>A0A1Y0T4S5</accession>
<protein>
    <submittedName>
        <fullName evidence="2 3">Oxidoreductase</fullName>
        <ecNumber evidence="3">1.-.-.-</ecNumber>
    </submittedName>
</protein>
<dbReference type="AlphaFoldDB" id="A0A1Y0T4S5"/>
<keyword evidence="3" id="KW-0560">Oxidoreductase</keyword>
<dbReference type="EMBL" id="JASZZX010000026">
    <property type="protein sequence ID" value="MDM3928765.1"/>
    <property type="molecule type" value="Genomic_DNA"/>
</dbReference>
<dbReference type="PANTHER" id="PTHR42685:SF19">
    <property type="entry name" value="POSSIBLE OXIDOREDUCTASE"/>
    <property type="match status" value="1"/>
</dbReference>
<dbReference type="GO" id="GO:0071949">
    <property type="term" value="F:FAD binding"/>
    <property type="evidence" value="ECO:0007669"/>
    <property type="project" value="InterPro"/>
</dbReference>
<dbReference type="EMBL" id="CP015267">
    <property type="protein sequence ID" value="ASL13953.1"/>
    <property type="molecule type" value="Genomic_DNA"/>
</dbReference>
<dbReference type="PRINTS" id="PR00420">
    <property type="entry name" value="RNGMNOXGNASE"/>
</dbReference>
<evidence type="ECO:0000259" key="1">
    <source>
        <dbReference type="Pfam" id="PF01494"/>
    </source>
</evidence>
<reference evidence="2 4" key="1">
    <citation type="journal article" date="2017" name="Lancet Infect. Dis.">
        <title>Global outbreak of severe Mycobacterium chimaera disease after cardiac surgery: a molecular epidemiological study.</title>
        <authorList>
            <person name="van Ingen J."/>
            <person name="Kohl T."/>
            <person name="Kranzer K."/>
            <person name="Hasse B."/>
            <person name="Keller P."/>
            <person name="Szafranska A."/>
            <person name="Hillemann D."/>
            <person name="Chand M."/>
            <person name="Schreiber P."/>
            <person name="Sommerstein R."/>
            <person name="Berger C."/>
            <person name="Genoni M."/>
            <person name="Ruegg C."/>
            <person name="Troillet N."/>
            <person name="Widmer A.F."/>
            <person name="Becker S.L."/>
            <person name="Herrmann M."/>
            <person name="Eckmanns T."/>
            <person name="Haller S."/>
            <person name="Hoeller C."/>
            <person name="Debast S.B."/>
            <person name="Wolfhagen M.J."/>
            <person name="Hopman J."/>
            <person name="Kluytmans J."/>
            <person name="Langelaar M."/>
            <person name="Notermans D.W."/>
            <person name="ten Oever J."/>
            <person name="van den Barselaar P."/>
            <person name="Vonk A.B.A."/>
            <person name="Vos M.C."/>
            <person name="Ahmed N."/>
            <person name="Brown T."/>
            <person name="Crook D."/>
            <person name="Lamagni T."/>
            <person name="Phin N."/>
            <person name="Smith E.G."/>
            <person name="Zambon M."/>
            <person name="Serr A."/>
            <person name="Goetting T."/>
            <person name="Ebner W."/>
            <person name="Thuermer A."/>
            <person name="Utpatel C."/>
            <person name="Sproer C."/>
            <person name="Bunk B."/>
            <person name="Nubel U."/>
            <person name="Bloemberg G."/>
            <person name="Bottger E."/>
            <person name="Niemann S."/>
            <person name="Wagner D."/>
            <person name="Sax H."/>
        </authorList>
    </citation>
    <scope>NUCLEOTIDE SEQUENCE [LARGE SCALE GENOMIC DNA]</scope>
    <source>
        <strain evidence="2 4">ZUERICH-2</strain>
    </source>
</reference>
<feature type="domain" description="FAD-binding" evidence="1">
    <location>
        <begin position="103"/>
        <end position="169"/>
    </location>
</feature>
<proteinExistence type="predicted"/>
<dbReference type="FunFam" id="3.50.50.60:FF:000313">
    <property type="entry name" value="Possible oxidoreductase"/>
    <property type="match status" value="1"/>
</dbReference>
<reference evidence="5" key="3">
    <citation type="submission" date="2023-06" db="EMBL/GenBank/DDBJ databases">
        <title>Itaconate inhibition of nontuberculous mycobacteria.</title>
        <authorList>
            <person name="Spilker T."/>
        </authorList>
    </citation>
    <scope>NUCLEOTIDE SEQUENCE [LARGE SCALE GENOMIC DNA]</scope>
    <source>
        <strain evidence="5">FLAC1071</strain>
    </source>
</reference>
<dbReference type="GO" id="GO:0016491">
    <property type="term" value="F:oxidoreductase activity"/>
    <property type="evidence" value="ECO:0007669"/>
    <property type="project" value="UniProtKB-KW"/>
</dbReference>
<keyword evidence="5" id="KW-1185">Reference proteome</keyword>
<dbReference type="KEGG" id="mchi:AN480_07000"/>
<dbReference type="InterPro" id="IPR050407">
    <property type="entry name" value="Geranylgeranyl_reductase"/>
</dbReference>
<dbReference type="Gene3D" id="3.50.50.60">
    <property type="entry name" value="FAD/NAD(P)-binding domain"/>
    <property type="match status" value="1"/>
</dbReference>
<evidence type="ECO:0000313" key="5">
    <source>
        <dbReference type="Proteomes" id="UP001529272"/>
    </source>
</evidence>
<dbReference type="Proteomes" id="UP000198286">
    <property type="component" value="Chromosome"/>
</dbReference>
<dbReference type="EC" id="1.-.-.-" evidence="3"/>
<evidence type="ECO:0000313" key="4">
    <source>
        <dbReference type="Proteomes" id="UP000198286"/>
    </source>
</evidence>
<evidence type="ECO:0000313" key="2">
    <source>
        <dbReference type="EMBL" id="ASL13953.1"/>
    </source>
</evidence>